<keyword evidence="2 5" id="KW-0057">Aromatic amino acid biosynthesis</keyword>
<evidence type="ECO:0000313" key="7">
    <source>
        <dbReference type="Proteomes" id="UP000184052"/>
    </source>
</evidence>
<sequence>MMKDKEFLGTPFYFAEFFGEREGIMRLQSRKKVVVKNKVFGGEDMLVCLPLVSSNKETLIKDAGKICEYNPDVIEWRVDYFDTVNDAESVVDALESLSEVIGEKPLIFTCRHKREGGQSDFSDMKRVDIIRKAVSTGAVDLLDIEMSSDREALEDIKRISEEKDVKLILSYHNFEETPDESGIVEKLAEGERLGADISKLAVMPNCHGDVLNLLSASCLARKEVDIPLITVSMGEMGSLTRIVGGMFGSDLSFAVGSESSAPGQVPIEDMRKMLGLLTNQVLV</sequence>
<dbReference type="InterPro" id="IPR050146">
    <property type="entry name" value="Type-I_3-dehydroquinase"/>
</dbReference>
<comment type="catalytic activity">
    <reaction evidence="1 5">
        <text>3-dehydroquinate = 3-dehydroshikimate + H2O</text>
        <dbReference type="Rhea" id="RHEA:21096"/>
        <dbReference type="ChEBI" id="CHEBI:15377"/>
        <dbReference type="ChEBI" id="CHEBI:16630"/>
        <dbReference type="ChEBI" id="CHEBI:32364"/>
        <dbReference type="EC" id="4.2.1.10"/>
    </reaction>
</comment>
<dbReference type="NCBIfam" id="TIGR01093">
    <property type="entry name" value="aroD"/>
    <property type="match status" value="1"/>
</dbReference>
<organism evidence="6 7">
    <name type="scientific">Dethiosulfatibacter aminovorans DSM 17477</name>
    <dbReference type="NCBI Taxonomy" id="1121476"/>
    <lineage>
        <taxon>Bacteria</taxon>
        <taxon>Bacillati</taxon>
        <taxon>Bacillota</taxon>
        <taxon>Tissierellia</taxon>
        <taxon>Dethiosulfatibacter</taxon>
    </lineage>
</organism>
<dbReference type="PANTHER" id="PTHR43699:SF1">
    <property type="entry name" value="3-DEHYDROQUINATE DEHYDRATASE"/>
    <property type="match status" value="1"/>
</dbReference>
<evidence type="ECO:0000256" key="2">
    <source>
        <dbReference type="ARBA" id="ARBA00023141"/>
    </source>
</evidence>
<reference evidence="6 7" key="1">
    <citation type="submission" date="2016-11" db="EMBL/GenBank/DDBJ databases">
        <authorList>
            <person name="Jaros S."/>
            <person name="Januszkiewicz K."/>
            <person name="Wedrychowicz H."/>
        </authorList>
    </citation>
    <scope>NUCLEOTIDE SEQUENCE [LARGE SCALE GENOMIC DNA]</scope>
    <source>
        <strain evidence="6 7">DSM 17477</strain>
    </source>
</reference>
<gene>
    <name evidence="5" type="primary">aroD</name>
    <name evidence="6" type="ORF">SAMN02745751_00130</name>
</gene>
<dbReference type="InterPro" id="IPR018508">
    <property type="entry name" value="3-dehydroquinate_DH_AS"/>
</dbReference>
<dbReference type="AlphaFoldDB" id="A0A1M6AIL8"/>
<dbReference type="GO" id="GO:0008652">
    <property type="term" value="P:amino acid biosynthetic process"/>
    <property type="evidence" value="ECO:0007669"/>
    <property type="project" value="UniProtKB-KW"/>
</dbReference>
<dbReference type="PROSITE" id="PS01028">
    <property type="entry name" value="DEHYDROQUINASE_I"/>
    <property type="match status" value="1"/>
</dbReference>
<feature type="binding site" evidence="5">
    <location>
        <position position="260"/>
    </location>
    <ligand>
        <name>3-dehydroquinate</name>
        <dbReference type="ChEBI" id="CHEBI:32364"/>
    </ligand>
</feature>
<dbReference type="GO" id="GO:0009073">
    <property type="term" value="P:aromatic amino acid family biosynthetic process"/>
    <property type="evidence" value="ECO:0007669"/>
    <property type="project" value="UniProtKB-KW"/>
</dbReference>
<dbReference type="UniPathway" id="UPA00053">
    <property type="reaction ID" value="UER00086"/>
</dbReference>
<dbReference type="Pfam" id="PF01487">
    <property type="entry name" value="DHquinase_I"/>
    <property type="match status" value="1"/>
</dbReference>
<name>A0A1M6AIL8_9FIRM</name>
<feature type="active site" description="Proton donor/acceptor" evidence="5">
    <location>
        <position position="172"/>
    </location>
</feature>
<feature type="binding site" evidence="5">
    <location>
        <position position="111"/>
    </location>
    <ligand>
        <name>3-dehydroquinate</name>
        <dbReference type="ChEBI" id="CHEBI:32364"/>
    </ligand>
</feature>
<keyword evidence="5" id="KW-0028">Amino-acid biosynthesis</keyword>
<evidence type="ECO:0000256" key="1">
    <source>
        <dbReference type="ARBA" id="ARBA00001864"/>
    </source>
</evidence>
<comment type="subunit">
    <text evidence="5">Homodimer.</text>
</comment>
<dbReference type="GO" id="GO:0003855">
    <property type="term" value="F:3-dehydroquinate dehydratase activity"/>
    <property type="evidence" value="ECO:0007669"/>
    <property type="project" value="UniProtKB-UniRule"/>
</dbReference>
<comment type="similarity">
    <text evidence="5">Belongs to the type-I 3-dehydroquinase family.</text>
</comment>
<keyword evidence="3 5" id="KW-0456">Lyase</keyword>
<dbReference type="GO" id="GO:0009423">
    <property type="term" value="P:chorismate biosynthetic process"/>
    <property type="evidence" value="ECO:0007669"/>
    <property type="project" value="UniProtKB-UniRule"/>
</dbReference>
<feature type="binding site" evidence="5">
    <location>
        <position position="264"/>
    </location>
    <ligand>
        <name>3-dehydroquinate</name>
        <dbReference type="ChEBI" id="CHEBI:32364"/>
    </ligand>
</feature>
<proteinExistence type="inferred from homology"/>
<feature type="active site" description="Schiff-base intermediate with substrate" evidence="5">
    <location>
        <position position="199"/>
    </location>
</feature>
<dbReference type="FunFam" id="3.20.20.70:FF:000047">
    <property type="entry name" value="3-dehydroquinate dehydratase"/>
    <property type="match status" value="1"/>
</dbReference>
<dbReference type="HAMAP" id="MF_00214">
    <property type="entry name" value="AroD"/>
    <property type="match status" value="1"/>
</dbReference>
<dbReference type="Proteomes" id="UP000184052">
    <property type="component" value="Unassembled WGS sequence"/>
</dbReference>
<dbReference type="OrthoDB" id="9813659at2"/>
<evidence type="ECO:0000313" key="6">
    <source>
        <dbReference type="EMBL" id="SHI36168.1"/>
    </source>
</evidence>
<dbReference type="STRING" id="1121476.SAMN02745751_00130"/>
<comment type="function">
    <text evidence="5">Involved in the third step of the chorismate pathway, which leads to the biosynthesis of aromatic amino acids. Catalyzes the cis-dehydration of 3-dehydroquinate (DHQ) and introduces the first double bond of the aromatic ring to yield 3-dehydroshikimate.</text>
</comment>
<keyword evidence="4 5" id="KW-0704">Schiff base</keyword>
<dbReference type="EC" id="4.2.1.10" evidence="5"/>
<dbReference type="SUPFAM" id="SSF51569">
    <property type="entry name" value="Aldolase"/>
    <property type="match status" value="1"/>
</dbReference>
<feature type="binding site" evidence="5">
    <location>
        <begin position="75"/>
        <end position="77"/>
    </location>
    <ligand>
        <name>3-dehydroquinate</name>
        <dbReference type="ChEBI" id="CHEBI:32364"/>
    </ligand>
</feature>
<dbReference type="InterPro" id="IPR013785">
    <property type="entry name" value="Aldolase_TIM"/>
</dbReference>
<comment type="pathway">
    <text evidence="5">Metabolic intermediate biosynthesis; chorismate biosynthesis; chorismate from D-erythrose 4-phosphate and phosphoenolpyruvate: step 3/7.</text>
</comment>
<evidence type="ECO:0000256" key="4">
    <source>
        <dbReference type="ARBA" id="ARBA00023270"/>
    </source>
</evidence>
<protein>
    <recommendedName>
        <fullName evidence="5">3-dehydroquinate dehydratase</fullName>
        <shortName evidence="5">3-dehydroquinase</shortName>
        <ecNumber evidence="5">4.2.1.10</ecNumber>
    </recommendedName>
    <alternativeName>
        <fullName evidence="5">Type I DHQase</fullName>
    </alternativeName>
    <alternativeName>
        <fullName evidence="5">Type I dehydroquinase</fullName>
        <shortName evidence="5">DHQ1</shortName>
    </alternativeName>
</protein>
<dbReference type="GO" id="GO:0046279">
    <property type="term" value="P:3,4-dihydroxybenzoate biosynthetic process"/>
    <property type="evidence" value="ECO:0007669"/>
    <property type="project" value="TreeGrafter"/>
</dbReference>
<evidence type="ECO:0000256" key="3">
    <source>
        <dbReference type="ARBA" id="ARBA00023239"/>
    </source>
</evidence>
<dbReference type="InterPro" id="IPR001381">
    <property type="entry name" value="DHquinase_I"/>
</dbReference>
<dbReference type="EMBL" id="FQZL01000004">
    <property type="protein sequence ID" value="SHI36168.1"/>
    <property type="molecule type" value="Genomic_DNA"/>
</dbReference>
<accession>A0A1M6AIL8</accession>
<feature type="binding site" evidence="5">
    <location>
        <position position="241"/>
    </location>
    <ligand>
        <name>3-dehydroquinate</name>
        <dbReference type="ChEBI" id="CHEBI:32364"/>
    </ligand>
</feature>
<comment type="caution">
    <text evidence="5">Lacks conserved residue(s) required for the propagation of feature annotation.</text>
</comment>
<dbReference type="Gene3D" id="3.20.20.70">
    <property type="entry name" value="Aldolase class I"/>
    <property type="match status" value="1"/>
</dbReference>
<dbReference type="PANTHER" id="PTHR43699">
    <property type="entry name" value="3-DEHYDROQUINATE DEHYDRATASE"/>
    <property type="match status" value="1"/>
</dbReference>
<evidence type="ECO:0000256" key="5">
    <source>
        <dbReference type="HAMAP-Rule" id="MF_00214"/>
    </source>
</evidence>
<dbReference type="CDD" id="cd00502">
    <property type="entry name" value="DHQase_I"/>
    <property type="match status" value="1"/>
</dbReference>
<keyword evidence="7" id="KW-1185">Reference proteome</keyword>